<name>A0A7K0D502_9NOCA</name>
<gene>
    <name evidence="2" type="ORF">NRB20_39050</name>
</gene>
<accession>A0A7K0D502</accession>
<feature type="domain" description="DUF397" evidence="1">
    <location>
        <begin position="8"/>
        <end position="60"/>
    </location>
</feature>
<evidence type="ECO:0000313" key="3">
    <source>
        <dbReference type="Proteomes" id="UP000438448"/>
    </source>
</evidence>
<evidence type="ECO:0000313" key="2">
    <source>
        <dbReference type="EMBL" id="MQY20797.1"/>
    </source>
</evidence>
<dbReference type="Pfam" id="PF04149">
    <property type="entry name" value="DUF397"/>
    <property type="match status" value="1"/>
</dbReference>
<proteinExistence type="predicted"/>
<reference evidence="2 3" key="1">
    <citation type="submission" date="2019-10" db="EMBL/GenBank/DDBJ databases">
        <title>Nocardia macrotermitis sp. nov. and Nocardia aurantia sp. nov., isolated from the gut of fungus growing-termite Macrotermes natalensis.</title>
        <authorList>
            <person name="Benndorf R."/>
            <person name="Schwitalla J."/>
            <person name="Martin K."/>
            <person name="De Beer W."/>
            <person name="Kaster A.-K."/>
            <person name="Vollmers J."/>
            <person name="Poulsen M."/>
            <person name="Beemelmanns C."/>
        </authorList>
    </citation>
    <scope>NUCLEOTIDE SEQUENCE [LARGE SCALE GENOMIC DNA]</scope>
    <source>
        <strain evidence="2 3">RB20</strain>
    </source>
</reference>
<dbReference type="EMBL" id="WEGK01000008">
    <property type="protein sequence ID" value="MQY20797.1"/>
    <property type="molecule type" value="Genomic_DNA"/>
</dbReference>
<sequence>MSERLSSAHWFKSSHSQDGGDCVEVAHLPARQIGIRDSKDPSGPALVFTADEWDAFTASVMHGNINRHNA</sequence>
<dbReference type="InterPro" id="IPR007278">
    <property type="entry name" value="DUF397"/>
</dbReference>
<comment type="caution">
    <text evidence="2">The sequence shown here is derived from an EMBL/GenBank/DDBJ whole genome shotgun (WGS) entry which is preliminary data.</text>
</comment>
<keyword evidence="3" id="KW-1185">Reference proteome</keyword>
<dbReference type="OrthoDB" id="4299240at2"/>
<evidence type="ECO:0000259" key="1">
    <source>
        <dbReference type="Pfam" id="PF04149"/>
    </source>
</evidence>
<organism evidence="2 3">
    <name type="scientific">Nocardia macrotermitis</name>
    <dbReference type="NCBI Taxonomy" id="2585198"/>
    <lineage>
        <taxon>Bacteria</taxon>
        <taxon>Bacillati</taxon>
        <taxon>Actinomycetota</taxon>
        <taxon>Actinomycetes</taxon>
        <taxon>Mycobacteriales</taxon>
        <taxon>Nocardiaceae</taxon>
        <taxon>Nocardia</taxon>
    </lineage>
</organism>
<dbReference type="RefSeq" id="WP_153411562.1">
    <property type="nucleotide sequence ID" value="NZ_WEGK01000008.1"/>
</dbReference>
<protein>
    <recommendedName>
        <fullName evidence="1">DUF397 domain-containing protein</fullName>
    </recommendedName>
</protein>
<dbReference type="AlphaFoldDB" id="A0A7K0D502"/>
<dbReference type="Proteomes" id="UP000438448">
    <property type="component" value="Unassembled WGS sequence"/>
</dbReference>